<evidence type="ECO:0000313" key="3">
    <source>
        <dbReference type="Proteomes" id="UP000184396"/>
    </source>
</evidence>
<dbReference type="RefSeq" id="WP_019386260.1">
    <property type="nucleotide sequence ID" value="NZ_ALIH01000001.1"/>
</dbReference>
<dbReference type="InterPro" id="IPR011990">
    <property type="entry name" value="TPR-like_helical_dom_sf"/>
</dbReference>
<organism evidence="2 3">
    <name type="scientific">Algibacter luteus</name>
    <dbReference type="NCBI Taxonomy" id="1178825"/>
    <lineage>
        <taxon>Bacteria</taxon>
        <taxon>Pseudomonadati</taxon>
        <taxon>Bacteroidota</taxon>
        <taxon>Flavobacteriia</taxon>
        <taxon>Flavobacteriales</taxon>
        <taxon>Flavobacteriaceae</taxon>
        <taxon>Algibacter</taxon>
    </lineage>
</organism>
<protein>
    <submittedName>
        <fullName evidence="2">Starch-binding associating with outer membrane</fullName>
    </submittedName>
</protein>
<sequence>MKKFKIILFALISFSFATGCDGDFEELNKDPNNPVAIPADLLLGYAQRQFSNATYGMQRGGDMGACWAQLWSKVQYNDEARYVPRRGVVDALWDNIFTLTVSEGKAMYDLAEADGNTNLQGVALVMQAIGYQTLVELYGPIPFTEAINGAILKPAYDDEATVFEGVIDLLTQASTLLSNGTGSVTASSDLYYGGDTSKWLKLANSLKFRALMRISGTRSVSSELQALVNGGNMFASNDDSAEITYLSVAPDANPIWETVVDGNRPEYKIGLALTDILEGLGDPRLEVYASPNASGDIVGKPAGFGNQTPLPNDALGYTYANISGLGAFYLRPELPAVIMSYSQLNFLMAEAANEGYISGGIAAAKEYYYKGIAANFQWNGMDPTSYLAQENLNFASQSDGRDKIATQVWISLFSQGFEAWTEWRRTKIPALLPAAEAALNEIPSRLYYPTLEPSLNKENYDAAASSIGGDLLTSSLFWQ</sequence>
<accession>A0A1M6AFJ7</accession>
<dbReference type="PROSITE" id="PS51257">
    <property type="entry name" value="PROKAR_LIPOPROTEIN"/>
    <property type="match status" value="1"/>
</dbReference>
<reference evidence="2 3" key="1">
    <citation type="submission" date="2016-11" db="EMBL/GenBank/DDBJ databases">
        <authorList>
            <person name="Jaros S."/>
            <person name="Januszkiewicz K."/>
            <person name="Wedrychowicz H."/>
        </authorList>
    </citation>
    <scope>NUCLEOTIDE SEQUENCE [LARGE SCALE GENOMIC DNA]</scope>
    <source>
        <strain evidence="2 3">CGMCC 1.12213</strain>
    </source>
</reference>
<dbReference type="AlphaFoldDB" id="A0A1M6AFJ7"/>
<dbReference type="EMBL" id="FQYK01000001">
    <property type="protein sequence ID" value="SHI35187.1"/>
    <property type="molecule type" value="Genomic_DNA"/>
</dbReference>
<dbReference type="SUPFAM" id="SSF48452">
    <property type="entry name" value="TPR-like"/>
    <property type="match status" value="1"/>
</dbReference>
<gene>
    <name evidence="2" type="ORF">SAMN05216261_0396</name>
</gene>
<dbReference type="STRING" id="1178825.SAMN05216261_0396"/>
<evidence type="ECO:0000313" key="2">
    <source>
        <dbReference type="EMBL" id="SHI35187.1"/>
    </source>
</evidence>
<feature type="signal peptide" evidence="1">
    <location>
        <begin position="1"/>
        <end position="19"/>
    </location>
</feature>
<dbReference type="Proteomes" id="UP000184396">
    <property type="component" value="Unassembled WGS sequence"/>
</dbReference>
<dbReference type="eggNOG" id="COG4198">
    <property type="taxonomic scope" value="Bacteria"/>
</dbReference>
<dbReference type="Gene3D" id="1.25.40.390">
    <property type="match status" value="1"/>
</dbReference>
<feature type="chain" id="PRO_5009915776" evidence="1">
    <location>
        <begin position="20"/>
        <end position="479"/>
    </location>
</feature>
<dbReference type="Pfam" id="PF12771">
    <property type="entry name" value="SusD-like_2"/>
    <property type="match status" value="1"/>
</dbReference>
<dbReference type="OrthoDB" id="725917at2"/>
<dbReference type="InterPro" id="IPR041662">
    <property type="entry name" value="SusD-like_2"/>
</dbReference>
<keyword evidence="3" id="KW-1185">Reference proteome</keyword>
<name>A0A1M6AFJ7_9FLAO</name>
<keyword evidence="1" id="KW-0732">Signal</keyword>
<proteinExistence type="predicted"/>
<evidence type="ECO:0000256" key="1">
    <source>
        <dbReference type="SAM" id="SignalP"/>
    </source>
</evidence>